<dbReference type="Gene3D" id="3.30.1360.120">
    <property type="entry name" value="Probable tRNA modification gtpase trme, domain 1"/>
    <property type="match status" value="2"/>
</dbReference>
<organism evidence="4 5">
    <name type="scientific">Ponticaulis profundi</name>
    <dbReference type="NCBI Taxonomy" id="2665222"/>
    <lineage>
        <taxon>Bacteria</taxon>
        <taxon>Pseudomonadati</taxon>
        <taxon>Pseudomonadota</taxon>
        <taxon>Alphaproteobacteria</taxon>
        <taxon>Hyphomonadales</taxon>
        <taxon>Hyphomonadaceae</taxon>
        <taxon>Ponticaulis</taxon>
    </lineage>
</organism>
<dbReference type="InterPro" id="IPR057460">
    <property type="entry name" value="CAF17_C"/>
</dbReference>
<dbReference type="Pfam" id="PF25455">
    <property type="entry name" value="Beta-barrel_CAF17_C"/>
    <property type="match status" value="1"/>
</dbReference>
<dbReference type="InterPro" id="IPR045179">
    <property type="entry name" value="YgfZ/GcvT"/>
</dbReference>
<sequence length="289" mass="31634">MNLQNRTYLGAMMTETLPLSHRSVARITGSETISFLNRIVTCRLDDLAVGEARFGALLTPQGKILSDLYFLRTEDALWMDAPESVAADTFKRLTMLKLRADVQIEAMTDLGVFLVPKSAGPESLNAPQASSPDPRLGAEFLRVIAERSDAAAPTQEAAYAELRIERVLPECGLDYGPSDVFPSDVNLDVTHGVDFKKGCFIGQEVASRMKRKTEVRKRTCKIASDHPFSTDLTEIKAGESTVGSILTWNGQHGLALVRMDRLATAAERGDDPTLDGMQISCTLPDYVPN</sequence>
<evidence type="ECO:0000256" key="1">
    <source>
        <dbReference type="ARBA" id="ARBA00022946"/>
    </source>
</evidence>
<evidence type="ECO:0000259" key="2">
    <source>
        <dbReference type="Pfam" id="PF01571"/>
    </source>
</evidence>
<name>A0ABW1SDH3_9PROT</name>
<evidence type="ECO:0000313" key="5">
    <source>
        <dbReference type="Proteomes" id="UP001596303"/>
    </source>
</evidence>
<dbReference type="NCBIfam" id="TIGR03317">
    <property type="entry name" value="ygfZ_signature"/>
    <property type="match status" value="1"/>
</dbReference>
<dbReference type="InterPro" id="IPR027266">
    <property type="entry name" value="TrmE/GcvT-like"/>
</dbReference>
<feature type="domain" description="GCVT N-terminal" evidence="2">
    <location>
        <begin position="20"/>
        <end position="113"/>
    </location>
</feature>
<keyword evidence="5" id="KW-1185">Reference proteome</keyword>
<keyword evidence="1" id="KW-0809">Transit peptide</keyword>
<dbReference type="PANTHER" id="PTHR22602:SF0">
    <property type="entry name" value="TRANSFERASE CAF17, MITOCHONDRIAL-RELATED"/>
    <property type="match status" value="1"/>
</dbReference>
<dbReference type="EMBL" id="JBHSSW010000066">
    <property type="protein sequence ID" value="MFC6199782.1"/>
    <property type="molecule type" value="Genomic_DNA"/>
</dbReference>
<dbReference type="SUPFAM" id="SSF103025">
    <property type="entry name" value="Folate-binding domain"/>
    <property type="match status" value="1"/>
</dbReference>
<evidence type="ECO:0000259" key="3">
    <source>
        <dbReference type="Pfam" id="PF25455"/>
    </source>
</evidence>
<proteinExistence type="predicted"/>
<dbReference type="PANTHER" id="PTHR22602">
    <property type="entry name" value="TRANSFERASE CAF17, MITOCHONDRIAL-RELATED"/>
    <property type="match status" value="1"/>
</dbReference>
<dbReference type="Pfam" id="PF01571">
    <property type="entry name" value="GCV_T"/>
    <property type="match status" value="1"/>
</dbReference>
<accession>A0ABW1SDH3</accession>
<dbReference type="Proteomes" id="UP001596303">
    <property type="component" value="Unassembled WGS sequence"/>
</dbReference>
<protein>
    <submittedName>
        <fullName evidence="4">YgfZ/GcvT domain-containing protein</fullName>
    </submittedName>
</protein>
<dbReference type="InterPro" id="IPR006222">
    <property type="entry name" value="GCVT_N"/>
</dbReference>
<reference evidence="5" key="1">
    <citation type="journal article" date="2019" name="Int. J. Syst. Evol. Microbiol.">
        <title>The Global Catalogue of Microorganisms (GCM) 10K type strain sequencing project: providing services to taxonomists for standard genome sequencing and annotation.</title>
        <authorList>
            <consortium name="The Broad Institute Genomics Platform"/>
            <consortium name="The Broad Institute Genome Sequencing Center for Infectious Disease"/>
            <person name="Wu L."/>
            <person name="Ma J."/>
        </authorList>
    </citation>
    <scope>NUCLEOTIDE SEQUENCE [LARGE SCALE GENOMIC DNA]</scope>
    <source>
        <strain evidence="5">CGMCC-1.15741</strain>
    </source>
</reference>
<comment type="caution">
    <text evidence="4">The sequence shown here is derived from an EMBL/GenBank/DDBJ whole genome shotgun (WGS) entry which is preliminary data.</text>
</comment>
<evidence type="ECO:0000313" key="4">
    <source>
        <dbReference type="EMBL" id="MFC6199782.1"/>
    </source>
</evidence>
<gene>
    <name evidence="4" type="ORF">ACFQDM_17015</name>
</gene>
<dbReference type="InterPro" id="IPR017703">
    <property type="entry name" value="YgfZ/GCV_T_CS"/>
</dbReference>
<feature type="domain" description="CAF17 C-terminal" evidence="3">
    <location>
        <begin position="216"/>
        <end position="288"/>
    </location>
</feature>